<dbReference type="EMBL" id="JBBYAK010000003">
    <property type="protein sequence ID" value="MEL3959536.1"/>
    <property type="molecule type" value="Genomic_DNA"/>
</dbReference>
<gene>
    <name evidence="1" type="ORF">NST17_20500</name>
</gene>
<evidence type="ECO:0008006" key="3">
    <source>
        <dbReference type="Google" id="ProtNLM"/>
    </source>
</evidence>
<keyword evidence="2" id="KW-1185">Reference proteome</keyword>
<reference evidence="1 2" key="1">
    <citation type="submission" date="2024-03" db="EMBL/GenBank/DDBJ databases">
        <title>Bacilli Hybrid Assemblies.</title>
        <authorList>
            <person name="Kovac J."/>
        </authorList>
    </citation>
    <scope>NUCLEOTIDE SEQUENCE [LARGE SCALE GENOMIC DNA]</scope>
    <source>
        <strain evidence="1 2">FSL M8-0022</strain>
    </source>
</reference>
<evidence type="ECO:0000313" key="1">
    <source>
        <dbReference type="EMBL" id="MEL3959536.1"/>
    </source>
</evidence>
<dbReference type="PROSITE" id="PS51257">
    <property type="entry name" value="PROKAR_LIPOPROTEIN"/>
    <property type="match status" value="1"/>
</dbReference>
<organism evidence="1 2">
    <name type="scientific">Caldifermentibacillus hisashii</name>
    <dbReference type="NCBI Taxonomy" id="996558"/>
    <lineage>
        <taxon>Bacteria</taxon>
        <taxon>Bacillati</taxon>
        <taxon>Bacillota</taxon>
        <taxon>Bacilli</taxon>
        <taxon>Bacillales</taxon>
        <taxon>Bacillaceae</taxon>
        <taxon>Caldifermentibacillus</taxon>
    </lineage>
</organism>
<sequence length="181" mass="21409">MKKIVILFMIVSLLVFGLYGCNEKRPTEYEEMNEYVNKYFLAVVQDDYYQMKQMLPDELIQGEYGLENAKETDKPEDKDMKDKMGDRYSITGFDKFYKETGTILYLVEYYNYLSGNEKEPLIFAVTKENDKPTIIGGIFGNYVSLSKYSDKFSGRMFPRHLRKAMEEYPEHVFIVKEYPNE</sequence>
<evidence type="ECO:0000313" key="2">
    <source>
        <dbReference type="Proteomes" id="UP001459714"/>
    </source>
</evidence>
<dbReference type="Proteomes" id="UP001459714">
    <property type="component" value="Unassembled WGS sequence"/>
</dbReference>
<dbReference type="RefSeq" id="WP_328187478.1">
    <property type="nucleotide sequence ID" value="NZ_JARTJM010000035.1"/>
</dbReference>
<protein>
    <recommendedName>
        <fullName evidence="3">Lipoprotein</fullName>
    </recommendedName>
</protein>
<accession>A0ABU9K5F1</accession>
<comment type="caution">
    <text evidence="1">The sequence shown here is derived from an EMBL/GenBank/DDBJ whole genome shotgun (WGS) entry which is preliminary data.</text>
</comment>
<name>A0ABU9K5F1_9BACI</name>
<proteinExistence type="predicted"/>